<feature type="region of interest" description="Disordered" evidence="1">
    <location>
        <begin position="81"/>
        <end position="148"/>
    </location>
</feature>
<dbReference type="AlphaFoldDB" id="A0AA39TSF1"/>
<evidence type="ECO:0000313" key="3">
    <source>
        <dbReference type="Proteomes" id="UP001175228"/>
    </source>
</evidence>
<dbReference type="Proteomes" id="UP001175228">
    <property type="component" value="Unassembled WGS sequence"/>
</dbReference>
<sequence>MRHFMYLRLSTPHVRDHGKCTASAHTNNGLEAKSLFLATTLGFKRRLSFILSLLFSLMAPLSRSYASKNLLRVTPAQAPKPEIYDRPRTPEPFLHLPKETNSTEALRGTRADSDRGRSHRQHSRNRVTLNGHKDGGALYKFPTKRTSSTNTIRARNVSGKGRGTQSKRALEDGDDIVVYPCVDDDIPTIPDEDGHSVSVPPPKTFLAPNLQLPTYFYGQKLPLPRRDDLCSVTSKRLVPQRFNLPQKLREHDVCADDDESDDEDNGSRRSNTAIRPTVWDMNVSLTFYEKSGQFFDVWDMDDSQILAIPARMHFILKNPERWEDVPMENTPDIRYIDFRCQSFDYEPPSSSQPTPDLEPCCMQSDFYVNYRGPIGWGKSDGSRGICVYPVWRRTAEANWFMKKRRCKVKCIPLQKNYEFELSDGEEEDWDEADELMHDGWYLKFMIPIPVSLLRVKQTRAFRVEAAAWIGGEENGGVLMADTDFMVSHLRLKEIAKR</sequence>
<protein>
    <submittedName>
        <fullName evidence="2">Uncharacterized protein</fullName>
    </submittedName>
</protein>
<name>A0AA39TSF1_9AGAR</name>
<evidence type="ECO:0000256" key="1">
    <source>
        <dbReference type="SAM" id="MobiDB-lite"/>
    </source>
</evidence>
<evidence type="ECO:0000313" key="2">
    <source>
        <dbReference type="EMBL" id="KAK0499376.1"/>
    </source>
</evidence>
<accession>A0AA39TSF1</accession>
<keyword evidence="3" id="KW-1185">Reference proteome</keyword>
<gene>
    <name evidence="2" type="ORF">EDD18DRAFT_1150928</name>
</gene>
<reference evidence="2" key="1">
    <citation type="submission" date="2023-06" db="EMBL/GenBank/DDBJ databases">
        <authorList>
            <consortium name="Lawrence Berkeley National Laboratory"/>
            <person name="Ahrendt S."/>
            <person name="Sahu N."/>
            <person name="Indic B."/>
            <person name="Wong-Bajracharya J."/>
            <person name="Merenyi Z."/>
            <person name="Ke H.-M."/>
            <person name="Monk M."/>
            <person name="Kocsube S."/>
            <person name="Drula E."/>
            <person name="Lipzen A."/>
            <person name="Balint B."/>
            <person name="Henrissat B."/>
            <person name="Andreopoulos B."/>
            <person name="Martin F.M."/>
            <person name="Harder C.B."/>
            <person name="Rigling D."/>
            <person name="Ford K.L."/>
            <person name="Foster G.D."/>
            <person name="Pangilinan J."/>
            <person name="Papanicolaou A."/>
            <person name="Barry K."/>
            <person name="LaButti K."/>
            <person name="Viragh M."/>
            <person name="Koriabine M."/>
            <person name="Yan M."/>
            <person name="Riley R."/>
            <person name="Champramary S."/>
            <person name="Plett K.L."/>
            <person name="Tsai I.J."/>
            <person name="Slot J."/>
            <person name="Sipos G."/>
            <person name="Plett J."/>
            <person name="Nagy L.G."/>
            <person name="Grigoriev I.V."/>
        </authorList>
    </citation>
    <scope>NUCLEOTIDE SEQUENCE</scope>
    <source>
        <strain evidence="2">HWK02</strain>
    </source>
</reference>
<feature type="compositionally biased region" description="Basic and acidic residues" evidence="1">
    <location>
        <begin position="107"/>
        <end position="116"/>
    </location>
</feature>
<organism evidence="2 3">
    <name type="scientific">Armillaria luteobubalina</name>
    <dbReference type="NCBI Taxonomy" id="153913"/>
    <lineage>
        <taxon>Eukaryota</taxon>
        <taxon>Fungi</taxon>
        <taxon>Dikarya</taxon>
        <taxon>Basidiomycota</taxon>
        <taxon>Agaricomycotina</taxon>
        <taxon>Agaricomycetes</taxon>
        <taxon>Agaricomycetidae</taxon>
        <taxon>Agaricales</taxon>
        <taxon>Marasmiineae</taxon>
        <taxon>Physalacriaceae</taxon>
        <taxon>Armillaria</taxon>
    </lineage>
</organism>
<proteinExistence type="predicted"/>
<dbReference type="EMBL" id="JAUEPU010000009">
    <property type="protein sequence ID" value="KAK0499376.1"/>
    <property type="molecule type" value="Genomic_DNA"/>
</dbReference>
<comment type="caution">
    <text evidence="2">The sequence shown here is derived from an EMBL/GenBank/DDBJ whole genome shotgun (WGS) entry which is preliminary data.</text>
</comment>